<sequence>MAGARSPNSGQIWAGCFTTGNVERALGRGQMTMFLDSSRSLFVRSVLA</sequence>
<accession>A0A0A9EVW7</accession>
<dbReference type="PROSITE" id="PS51257">
    <property type="entry name" value="PROKAR_LIPOPROTEIN"/>
    <property type="match status" value="1"/>
</dbReference>
<organism evidence="1">
    <name type="scientific">Arundo donax</name>
    <name type="common">Giant reed</name>
    <name type="synonym">Donax arundinaceus</name>
    <dbReference type="NCBI Taxonomy" id="35708"/>
    <lineage>
        <taxon>Eukaryota</taxon>
        <taxon>Viridiplantae</taxon>
        <taxon>Streptophyta</taxon>
        <taxon>Embryophyta</taxon>
        <taxon>Tracheophyta</taxon>
        <taxon>Spermatophyta</taxon>
        <taxon>Magnoliopsida</taxon>
        <taxon>Liliopsida</taxon>
        <taxon>Poales</taxon>
        <taxon>Poaceae</taxon>
        <taxon>PACMAD clade</taxon>
        <taxon>Arundinoideae</taxon>
        <taxon>Arundineae</taxon>
        <taxon>Arundo</taxon>
    </lineage>
</organism>
<evidence type="ECO:0000313" key="1">
    <source>
        <dbReference type="EMBL" id="JAE00173.1"/>
    </source>
</evidence>
<dbReference type="EMBL" id="GBRH01197723">
    <property type="protein sequence ID" value="JAE00173.1"/>
    <property type="molecule type" value="Transcribed_RNA"/>
</dbReference>
<reference evidence="1" key="2">
    <citation type="journal article" date="2015" name="Data Brief">
        <title>Shoot transcriptome of the giant reed, Arundo donax.</title>
        <authorList>
            <person name="Barrero R.A."/>
            <person name="Guerrero F.D."/>
            <person name="Moolhuijzen P."/>
            <person name="Goolsby J.A."/>
            <person name="Tidwell J."/>
            <person name="Bellgard S.E."/>
            <person name="Bellgard M.I."/>
        </authorList>
    </citation>
    <scope>NUCLEOTIDE SEQUENCE</scope>
    <source>
        <tissue evidence="1">Shoot tissue taken approximately 20 cm above the soil surface</tissue>
    </source>
</reference>
<dbReference type="AlphaFoldDB" id="A0A0A9EVW7"/>
<reference evidence="1" key="1">
    <citation type="submission" date="2014-09" db="EMBL/GenBank/DDBJ databases">
        <authorList>
            <person name="Magalhaes I.L.F."/>
            <person name="Oliveira U."/>
            <person name="Santos F.R."/>
            <person name="Vidigal T.H.D.A."/>
            <person name="Brescovit A.D."/>
            <person name="Santos A.J."/>
        </authorList>
    </citation>
    <scope>NUCLEOTIDE SEQUENCE</scope>
    <source>
        <tissue evidence="1">Shoot tissue taken approximately 20 cm above the soil surface</tissue>
    </source>
</reference>
<protein>
    <submittedName>
        <fullName evidence="1">Uncharacterized protein</fullName>
    </submittedName>
</protein>
<name>A0A0A9EVW7_ARUDO</name>
<proteinExistence type="predicted"/>